<evidence type="ECO:0000256" key="2">
    <source>
        <dbReference type="ARBA" id="ARBA00022723"/>
    </source>
</evidence>
<evidence type="ECO:0000256" key="11">
    <source>
        <dbReference type="RuleBase" id="RU369010"/>
    </source>
</evidence>
<dbReference type="PRINTS" id="PR00398">
    <property type="entry name" value="STRDHORMONER"/>
</dbReference>
<keyword evidence="2 10" id="KW-0479">Metal-binding</keyword>
<comment type="domain">
    <text evidence="11">Composed of three domains: a modulating N-terminal domain, a DNA-binding domain and a C-terminal ligand-binding domain.</text>
</comment>
<dbReference type="PRINTS" id="PR00047">
    <property type="entry name" value="STROIDFINGER"/>
</dbReference>
<reference evidence="15 16" key="1">
    <citation type="submission" date="2013-11" db="EMBL/GenBank/DDBJ databases">
        <title>The Damaraland mole rat (Fukomys damarensis) genome and evolution of African mole rats.</title>
        <authorList>
            <person name="Gladyshev V.N."/>
            <person name="Fang X."/>
        </authorList>
    </citation>
    <scope>NUCLEOTIDE SEQUENCE [LARGE SCALE GENOMIC DNA]</scope>
    <source>
        <tissue evidence="15">Liver</tissue>
    </source>
</reference>
<evidence type="ECO:0000259" key="14">
    <source>
        <dbReference type="PROSITE" id="PS51843"/>
    </source>
</evidence>
<dbReference type="FunFam" id="3.30.50.10:FF:000005">
    <property type="entry name" value="Retinoic acid receptor RXR-alpha"/>
    <property type="match status" value="1"/>
</dbReference>
<dbReference type="InterPro" id="IPR001723">
    <property type="entry name" value="Nuclear_hrmn_rcpt"/>
</dbReference>
<dbReference type="SUPFAM" id="SSF48508">
    <property type="entry name" value="Nuclear receptor ligand-binding domain"/>
    <property type="match status" value="1"/>
</dbReference>
<dbReference type="FunFam" id="1.10.565.10:FF:000002">
    <property type="entry name" value="Retinoic acid receptor RXR-alpha"/>
    <property type="match status" value="1"/>
</dbReference>
<evidence type="ECO:0000256" key="6">
    <source>
        <dbReference type="ARBA" id="ARBA00023125"/>
    </source>
</evidence>
<comment type="subcellular location">
    <subcellularLocation>
        <location evidence="10">Nucleus</location>
    </subcellularLocation>
</comment>
<dbReference type="EMBL" id="KN124375">
    <property type="protein sequence ID" value="KFO21524.1"/>
    <property type="molecule type" value="Genomic_DNA"/>
</dbReference>
<feature type="region of interest" description="Disordered" evidence="12">
    <location>
        <begin position="552"/>
        <end position="581"/>
    </location>
</feature>
<comment type="similarity">
    <text evidence="1">Belongs to the nuclear hormone receptor family. NR2 subfamily.</text>
</comment>
<keyword evidence="4 10" id="KW-0862">Zinc</keyword>
<dbReference type="InterPro" id="IPR050274">
    <property type="entry name" value="Nuclear_hormone_rcpt_NR2"/>
</dbReference>
<dbReference type="InterPro" id="IPR013088">
    <property type="entry name" value="Znf_NHR/GATA"/>
</dbReference>
<evidence type="ECO:0000313" key="16">
    <source>
        <dbReference type="Proteomes" id="UP000028990"/>
    </source>
</evidence>
<keyword evidence="6 10" id="KW-0238">DNA-binding</keyword>
<evidence type="ECO:0000259" key="13">
    <source>
        <dbReference type="PROSITE" id="PS51030"/>
    </source>
</evidence>
<dbReference type="GO" id="GO:0005634">
    <property type="term" value="C:nucleus"/>
    <property type="evidence" value="ECO:0007669"/>
    <property type="project" value="UniProtKB-SubCell"/>
</dbReference>
<dbReference type="SMART" id="SM00399">
    <property type="entry name" value="ZnF_C4"/>
    <property type="match status" value="1"/>
</dbReference>
<dbReference type="PROSITE" id="PS51030">
    <property type="entry name" value="NUCLEAR_REC_DBD_2"/>
    <property type="match status" value="1"/>
</dbReference>
<evidence type="ECO:0000256" key="8">
    <source>
        <dbReference type="ARBA" id="ARBA00023170"/>
    </source>
</evidence>
<evidence type="ECO:0000256" key="9">
    <source>
        <dbReference type="ARBA" id="ARBA00023242"/>
    </source>
</evidence>
<dbReference type="SUPFAM" id="SSF57716">
    <property type="entry name" value="Glucocorticoid receptor-like (DNA-binding domain)"/>
    <property type="match status" value="1"/>
</dbReference>
<dbReference type="GO" id="GO:0003707">
    <property type="term" value="F:nuclear steroid receptor activity"/>
    <property type="evidence" value="ECO:0007669"/>
    <property type="project" value="UniProtKB-UniRule"/>
</dbReference>
<evidence type="ECO:0000256" key="10">
    <source>
        <dbReference type="RuleBase" id="RU004334"/>
    </source>
</evidence>
<dbReference type="AlphaFoldDB" id="A0A091CQS0"/>
<dbReference type="InterPro" id="IPR021780">
    <property type="entry name" value="Nuc_recep-AF1"/>
</dbReference>
<dbReference type="Proteomes" id="UP000028990">
    <property type="component" value="Unassembled WGS sequence"/>
</dbReference>
<keyword evidence="5 10" id="KW-0805">Transcription regulation</keyword>
<gene>
    <name evidence="15" type="ORF">H920_17165</name>
</gene>
<dbReference type="PANTHER" id="PTHR24083">
    <property type="entry name" value="NUCLEAR HORMONE RECEPTOR"/>
    <property type="match status" value="1"/>
</dbReference>
<feature type="domain" description="NR LBD" evidence="14">
    <location>
        <begin position="577"/>
        <end position="808"/>
    </location>
</feature>
<organism evidence="15 16">
    <name type="scientific">Fukomys damarensis</name>
    <name type="common">Damaraland mole rat</name>
    <name type="synonym">Cryptomys damarensis</name>
    <dbReference type="NCBI Taxonomy" id="885580"/>
    <lineage>
        <taxon>Eukaryota</taxon>
        <taxon>Metazoa</taxon>
        <taxon>Chordata</taxon>
        <taxon>Craniata</taxon>
        <taxon>Vertebrata</taxon>
        <taxon>Euteleostomi</taxon>
        <taxon>Mammalia</taxon>
        <taxon>Eutheria</taxon>
        <taxon>Euarchontoglires</taxon>
        <taxon>Glires</taxon>
        <taxon>Rodentia</taxon>
        <taxon>Hystricomorpha</taxon>
        <taxon>Bathyergidae</taxon>
        <taxon>Fukomys</taxon>
    </lineage>
</organism>
<keyword evidence="8 10" id="KW-0675">Receptor</keyword>
<proteinExistence type="inferred from homology"/>
<dbReference type="Gene3D" id="3.30.50.10">
    <property type="entry name" value="Erythroid Transcription Factor GATA-1, subunit A"/>
    <property type="match status" value="1"/>
</dbReference>
<dbReference type="PROSITE" id="PS51843">
    <property type="entry name" value="NR_LBD"/>
    <property type="match status" value="1"/>
</dbReference>
<keyword evidence="3 10" id="KW-0863">Zinc-finger</keyword>
<dbReference type="InterPro" id="IPR000003">
    <property type="entry name" value="Retinoid-X_rcpt/HNF4"/>
</dbReference>
<keyword evidence="7 10" id="KW-0804">Transcription</keyword>
<keyword evidence="16" id="KW-1185">Reference proteome</keyword>
<evidence type="ECO:0000256" key="5">
    <source>
        <dbReference type="ARBA" id="ARBA00023015"/>
    </source>
</evidence>
<evidence type="ECO:0000313" key="15">
    <source>
        <dbReference type="EMBL" id="KFO21524.1"/>
    </source>
</evidence>
<evidence type="ECO:0000256" key="1">
    <source>
        <dbReference type="ARBA" id="ARBA00006421"/>
    </source>
</evidence>
<dbReference type="Gene3D" id="1.10.565.10">
    <property type="entry name" value="Retinoid X Receptor"/>
    <property type="match status" value="1"/>
</dbReference>
<feature type="region of interest" description="Disordered" evidence="12">
    <location>
        <begin position="508"/>
        <end position="537"/>
    </location>
</feature>
<comment type="subunit">
    <text evidence="11">Homodimer. Heterodimer; with a rar molecule.</text>
</comment>
<protein>
    <recommendedName>
        <fullName evidence="11">Retinoic acid receptor RXR</fullName>
    </recommendedName>
    <alternativeName>
        <fullName evidence="11">Nuclear receptor subfamily 2 group B member</fullName>
    </alternativeName>
</protein>
<sequence>MARGLALGVAPLEVSPWVDGGAAPGVRGAQGQAWVSGSRGPVHSVQTQVQPARGSLQVVTWLLKPQPCTELGSPGFIRSPPLEACAMCRWSRRRLTVQQSQDLLTQSCEQQPWGLLSDAPGDLKSFYCQSPHGIGESREGEPRMRYLLGEGDRKLKDHQEDVAAGPRGPGRLTGVWTLVQHGPCQASTPASPRQQGKWYFRKVGAGDFSAQVNSSSLNSPTGRGSMAAPSLHPALGPAIGSSLGSPGQLHSPISTLSSPINGMGPPFSVISSPMGPHSMSVPTTPTLGFGTGSPQGFAEVGGLRSWGCVRQAGGMQGWRCLRPSVLTAELGWRQRNQNCCVIARRSCCQGDRLSSPMNPVSSSEDIKPPLGLNGVLKVPAHPSGNMASFTKHICAICGDRSSGKHYGVYSCEGCKGFFKRTVRKDLTYTCRDNKDCLIDKRQRNRCQYCRYQKCLAMGMKREGRLLPECLLFGLPRWSPEAWECLALLVPLLHPTCSLPSSLCPNAAHAPQTKRPLSSGQPGRQLRGKRSAPSRVGSCSECELSDKCVATERPAVQEERQRGKDRSESEVESTSSANEDMPVEKILEAELAVEPKTETYVEANMGLNPSSPNDPVTNICQAADKQLFTLVEWAKRVPHFSELPLDDQVILLRAGWNELLIASFSHRSIAVKDGILLATGLHVHRNSAHSAGVGAIFDRVLTELVSKMRDMRMDKTELGCLRAIVLFNPDSKGLSNPTEVEALREKVYASLEAYCKHKYPEQPGRFAKLLLRLPALRSIGLKCLEHLFFFKLIGDTPIDTFLMEMLEAPHQLA</sequence>
<dbReference type="SMART" id="SM00430">
    <property type="entry name" value="HOLI"/>
    <property type="match status" value="1"/>
</dbReference>
<comment type="function">
    <text evidence="11">Receptor for retinoic acid that acts as a transcription factor. Forms homo- or heterodimers with retinoic acid receptors (rars) and binds to target response elements in response to their ligands, all-trans or 9-cis retinoic acid, to regulate gene expression in various biological processes.</text>
</comment>
<dbReference type="InterPro" id="IPR035500">
    <property type="entry name" value="NHR-like_dom_sf"/>
</dbReference>
<accession>A0A091CQS0</accession>
<feature type="domain" description="Nuclear receptor" evidence="13">
    <location>
        <begin position="391"/>
        <end position="466"/>
    </location>
</feature>
<evidence type="ECO:0000256" key="12">
    <source>
        <dbReference type="SAM" id="MobiDB-lite"/>
    </source>
</evidence>
<evidence type="ECO:0000256" key="4">
    <source>
        <dbReference type="ARBA" id="ARBA00022833"/>
    </source>
</evidence>
<evidence type="ECO:0000256" key="3">
    <source>
        <dbReference type="ARBA" id="ARBA00022771"/>
    </source>
</evidence>
<dbReference type="PROSITE" id="PS00031">
    <property type="entry name" value="NUCLEAR_REC_DBD_1"/>
    <property type="match status" value="1"/>
</dbReference>
<dbReference type="InterPro" id="IPR000536">
    <property type="entry name" value="Nucl_hrmn_rcpt_lig-bd"/>
</dbReference>
<feature type="compositionally biased region" description="Basic and acidic residues" evidence="12">
    <location>
        <begin position="552"/>
        <end position="568"/>
    </location>
</feature>
<dbReference type="Pfam" id="PF00105">
    <property type="entry name" value="zf-C4"/>
    <property type="match status" value="1"/>
</dbReference>
<dbReference type="PRINTS" id="PR00545">
    <property type="entry name" value="RETINOIDXR"/>
</dbReference>
<name>A0A091CQS0_FUKDA</name>
<dbReference type="CDD" id="cd06956">
    <property type="entry name" value="NR_DBD_RXR"/>
    <property type="match status" value="1"/>
</dbReference>
<dbReference type="eggNOG" id="KOG3575">
    <property type="taxonomic scope" value="Eukaryota"/>
</dbReference>
<dbReference type="GO" id="GO:0043565">
    <property type="term" value="F:sequence-specific DNA binding"/>
    <property type="evidence" value="ECO:0007669"/>
    <property type="project" value="InterPro"/>
</dbReference>
<evidence type="ECO:0000256" key="7">
    <source>
        <dbReference type="ARBA" id="ARBA00023163"/>
    </source>
</evidence>
<dbReference type="Pfam" id="PF11825">
    <property type="entry name" value="Nuc_recep-AF1"/>
    <property type="match status" value="2"/>
</dbReference>
<dbReference type="GO" id="GO:0008270">
    <property type="term" value="F:zinc ion binding"/>
    <property type="evidence" value="ECO:0007669"/>
    <property type="project" value="UniProtKB-UniRule"/>
</dbReference>
<dbReference type="InterPro" id="IPR001628">
    <property type="entry name" value="Znf_hrmn_rcpt"/>
</dbReference>
<keyword evidence="9 10" id="KW-0539">Nucleus</keyword>
<dbReference type="CDD" id="cd06943">
    <property type="entry name" value="NR_LBD_RXR_like"/>
    <property type="match status" value="1"/>
</dbReference>
<dbReference type="Pfam" id="PF00104">
    <property type="entry name" value="Hormone_recep"/>
    <property type="match status" value="1"/>
</dbReference>